<evidence type="ECO:0000259" key="5">
    <source>
        <dbReference type="SMART" id="SM01002"/>
    </source>
</evidence>
<gene>
    <name evidence="7" type="ORF">MNBD_NITROSPINAE03-288</name>
</gene>
<dbReference type="SUPFAM" id="SSF52283">
    <property type="entry name" value="Formate/glycerate dehydrogenase catalytic domain-like"/>
    <property type="match status" value="1"/>
</dbReference>
<feature type="domain" description="Alanine dehydrogenase/pyridine nucleotide transhydrogenase NAD(H)-binding" evidence="5">
    <location>
        <begin position="148"/>
        <end position="296"/>
    </location>
</feature>
<dbReference type="GO" id="GO:0042853">
    <property type="term" value="P:L-alanine catabolic process"/>
    <property type="evidence" value="ECO:0007669"/>
    <property type="project" value="InterPro"/>
</dbReference>
<evidence type="ECO:0000256" key="2">
    <source>
        <dbReference type="ARBA" id="ARBA00012897"/>
    </source>
</evidence>
<dbReference type="InterPro" id="IPR007698">
    <property type="entry name" value="AlaDH/PNT_NAD(H)-bd"/>
</dbReference>
<organism evidence="7">
    <name type="scientific">hydrothermal vent metagenome</name>
    <dbReference type="NCBI Taxonomy" id="652676"/>
    <lineage>
        <taxon>unclassified sequences</taxon>
        <taxon>metagenomes</taxon>
        <taxon>ecological metagenomes</taxon>
    </lineage>
</organism>
<comment type="similarity">
    <text evidence="1">Belongs to the AlaDH/PNT family.</text>
</comment>
<dbReference type="CDD" id="cd05305">
    <property type="entry name" value="L-AlaDH"/>
    <property type="match status" value="1"/>
</dbReference>
<sequence length="303" mass="32205">MIIGIPKEVKEDEYRVALVPAGARQLTLAGHEVIIERGAGLGSGISDAEYEAEGARIVDSAEEAWASGIVAKVKEPIEPEYKFLREGLILYTFLHLAAVKSLAQKLIESQTYAVGYETYQDETGALLMLIPMSEVAGRMSVQAGAKYLEKEHGGRGALLGGVPGVEPGKVVILGGGVVGYNAAKIAVGLGARTLVVDVNLPRLRYFDEIFMGRVETLYSNPHTVFSSVSEADLVIGSVLIAGAKAPWLVTRGMLKDMRPGSVIVDVSVDQGGCVETSRPTSHSDPTFSIDSVTHYCVSNMPGA</sequence>
<dbReference type="GO" id="GO:0005886">
    <property type="term" value="C:plasma membrane"/>
    <property type="evidence" value="ECO:0007669"/>
    <property type="project" value="TreeGrafter"/>
</dbReference>
<dbReference type="SUPFAM" id="SSF51735">
    <property type="entry name" value="NAD(P)-binding Rossmann-fold domains"/>
    <property type="match status" value="1"/>
</dbReference>
<dbReference type="InterPro" id="IPR007886">
    <property type="entry name" value="AlaDH/PNT_N"/>
</dbReference>
<evidence type="ECO:0000256" key="1">
    <source>
        <dbReference type="ARBA" id="ARBA00005689"/>
    </source>
</evidence>
<reference evidence="7" key="1">
    <citation type="submission" date="2018-06" db="EMBL/GenBank/DDBJ databases">
        <authorList>
            <person name="Zhirakovskaya E."/>
        </authorList>
    </citation>
    <scope>NUCLEOTIDE SEQUENCE</scope>
</reference>
<dbReference type="EC" id="1.4.1.1" evidence="2"/>
<dbReference type="EMBL" id="UOGB01000021">
    <property type="protein sequence ID" value="VAX15540.1"/>
    <property type="molecule type" value="Genomic_DNA"/>
</dbReference>
<evidence type="ECO:0000256" key="3">
    <source>
        <dbReference type="ARBA" id="ARBA00023002"/>
    </source>
</evidence>
<accession>A0A3B1BXX6</accession>
<keyword evidence="3 7" id="KW-0560">Oxidoreductase</keyword>
<dbReference type="SMART" id="SM01002">
    <property type="entry name" value="AlaDh_PNT_C"/>
    <property type="match status" value="1"/>
</dbReference>
<dbReference type="GO" id="GO:0000286">
    <property type="term" value="F:alanine dehydrogenase activity"/>
    <property type="evidence" value="ECO:0007669"/>
    <property type="project" value="UniProtKB-EC"/>
</dbReference>
<evidence type="ECO:0000259" key="6">
    <source>
        <dbReference type="SMART" id="SM01003"/>
    </source>
</evidence>
<feature type="domain" description="Alanine dehydrogenase/pyridine nucleotide transhydrogenase N-terminal" evidence="6">
    <location>
        <begin position="4"/>
        <end position="136"/>
    </location>
</feature>
<dbReference type="InterPro" id="IPR008141">
    <property type="entry name" value="Ala_DH"/>
</dbReference>
<name>A0A3B1BXX6_9ZZZZ</name>
<dbReference type="InterPro" id="IPR036291">
    <property type="entry name" value="NAD(P)-bd_dom_sf"/>
</dbReference>
<dbReference type="NCBIfam" id="TIGR00518">
    <property type="entry name" value="alaDH"/>
    <property type="match status" value="1"/>
</dbReference>
<evidence type="ECO:0000256" key="4">
    <source>
        <dbReference type="ARBA" id="ARBA00023027"/>
    </source>
</evidence>
<dbReference type="PANTHER" id="PTHR42795">
    <property type="entry name" value="ALANINE DEHYDROGENASE"/>
    <property type="match status" value="1"/>
</dbReference>
<dbReference type="FunFam" id="3.40.50.720:FF:000049">
    <property type="entry name" value="Alanine dehydrogenase"/>
    <property type="match status" value="1"/>
</dbReference>
<dbReference type="Pfam" id="PF05222">
    <property type="entry name" value="AlaDh_PNT_N"/>
    <property type="match status" value="1"/>
</dbReference>
<dbReference type="Pfam" id="PF01262">
    <property type="entry name" value="AlaDh_PNT_C"/>
    <property type="match status" value="1"/>
</dbReference>
<protein>
    <recommendedName>
        <fullName evidence="2">alanine dehydrogenase</fullName>
        <ecNumber evidence="2">1.4.1.1</ecNumber>
    </recommendedName>
</protein>
<evidence type="ECO:0000313" key="7">
    <source>
        <dbReference type="EMBL" id="VAX15540.1"/>
    </source>
</evidence>
<dbReference type="PANTHER" id="PTHR42795:SF1">
    <property type="entry name" value="ALANINE DEHYDROGENASE"/>
    <property type="match status" value="1"/>
</dbReference>
<proteinExistence type="inferred from homology"/>
<dbReference type="AlphaFoldDB" id="A0A3B1BXX6"/>
<dbReference type="SMART" id="SM01003">
    <property type="entry name" value="AlaDh_PNT_N"/>
    <property type="match status" value="1"/>
</dbReference>
<dbReference type="Gene3D" id="3.40.50.720">
    <property type="entry name" value="NAD(P)-binding Rossmann-like Domain"/>
    <property type="match status" value="2"/>
</dbReference>
<feature type="non-terminal residue" evidence="7">
    <location>
        <position position="303"/>
    </location>
</feature>
<keyword evidence="4" id="KW-0520">NAD</keyword>